<dbReference type="AlphaFoldDB" id="A0A511MVC4"/>
<evidence type="ECO:0000259" key="5">
    <source>
        <dbReference type="Pfam" id="PF01593"/>
    </source>
</evidence>
<protein>
    <submittedName>
        <fullName evidence="6">Monoamine oxidase</fullName>
    </submittedName>
</protein>
<comment type="cofactor">
    <cofactor evidence="1">
        <name>FAD</name>
        <dbReference type="ChEBI" id="CHEBI:57692"/>
    </cofactor>
</comment>
<evidence type="ECO:0000256" key="4">
    <source>
        <dbReference type="PIRSR" id="PIRSR601613-1"/>
    </source>
</evidence>
<evidence type="ECO:0000256" key="3">
    <source>
        <dbReference type="ARBA" id="ARBA00023002"/>
    </source>
</evidence>
<name>A0A511MVC4_9NOCA</name>
<dbReference type="SUPFAM" id="SSF54373">
    <property type="entry name" value="FAD-linked reductases, C-terminal domain"/>
    <property type="match status" value="1"/>
</dbReference>
<gene>
    <name evidence="6" type="ORF">NN4_86360</name>
</gene>
<dbReference type="PANTHER" id="PTHR43563">
    <property type="entry name" value="AMINE OXIDASE"/>
    <property type="match status" value="1"/>
</dbReference>
<keyword evidence="3" id="KW-0560">Oxidoreductase</keyword>
<comment type="caution">
    <text evidence="6">The sequence shown here is derived from an EMBL/GenBank/DDBJ whole genome shotgun (WGS) entry which is preliminary data.</text>
</comment>
<evidence type="ECO:0000313" key="7">
    <source>
        <dbReference type="Proteomes" id="UP000321424"/>
    </source>
</evidence>
<feature type="binding site" evidence="4">
    <location>
        <position position="427"/>
    </location>
    <ligand>
        <name>FAD</name>
        <dbReference type="ChEBI" id="CHEBI:57692"/>
    </ligand>
</feature>
<dbReference type="InterPro" id="IPR002937">
    <property type="entry name" value="Amino_oxidase"/>
</dbReference>
<dbReference type="OrthoDB" id="337830at2"/>
<evidence type="ECO:0000313" key="6">
    <source>
        <dbReference type="EMBL" id="GEM44117.1"/>
    </source>
</evidence>
<dbReference type="PRINTS" id="PR00757">
    <property type="entry name" value="AMINEOXDASEF"/>
</dbReference>
<reference evidence="6 7" key="1">
    <citation type="submission" date="2019-07" db="EMBL/GenBank/DDBJ databases">
        <title>Whole genome shotgun sequence of Nocardia ninae NBRC 108245.</title>
        <authorList>
            <person name="Hosoyama A."/>
            <person name="Uohara A."/>
            <person name="Ohji S."/>
            <person name="Ichikawa N."/>
        </authorList>
    </citation>
    <scope>NUCLEOTIDE SEQUENCE [LARGE SCALE GENOMIC DNA]</scope>
    <source>
        <strain evidence="6 7">NBRC 108245</strain>
    </source>
</reference>
<dbReference type="InterPro" id="IPR036188">
    <property type="entry name" value="FAD/NAD-bd_sf"/>
</dbReference>
<dbReference type="InterPro" id="IPR050703">
    <property type="entry name" value="Flavin_MAO"/>
</dbReference>
<dbReference type="SUPFAM" id="SSF51905">
    <property type="entry name" value="FAD/NAD(P)-binding domain"/>
    <property type="match status" value="1"/>
</dbReference>
<feature type="binding site" evidence="4">
    <location>
        <position position="240"/>
    </location>
    <ligand>
        <name>FAD</name>
        <dbReference type="ChEBI" id="CHEBI:57692"/>
    </ligand>
</feature>
<dbReference type="Gene3D" id="3.50.50.60">
    <property type="entry name" value="FAD/NAD(P)-binding domain"/>
    <property type="match status" value="1"/>
</dbReference>
<dbReference type="InterPro" id="IPR001613">
    <property type="entry name" value="Flavin_amine_oxidase"/>
</dbReference>
<feature type="domain" description="Amine oxidase" evidence="5">
    <location>
        <begin position="23"/>
        <end position="451"/>
    </location>
</feature>
<feature type="binding site" evidence="4">
    <location>
        <begin position="42"/>
        <end position="43"/>
    </location>
    <ligand>
        <name>FAD</name>
        <dbReference type="ChEBI" id="CHEBI:57692"/>
    </ligand>
</feature>
<keyword evidence="7" id="KW-1185">Reference proteome</keyword>
<dbReference type="EMBL" id="BJXA01000136">
    <property type="protein sequence ID" value="GEM44117.1"/>
    <property type="molecule type" value="Genomic_DNA"/>
</dbReference>
<evidence type="ECO:0000256" key="2">
    <source>
        <dbReference type="ARBA" id="ARBA00005995"/>
    </source>
</evidence>
<proteinExistence type="inferred from homology"/>
<comment type="similarity">
    <text evidence="2">Belongs to the flavin monoamine oxidase family.</text>
</comment>
<dbReference type="Proteomes" id="UP000321424">
    <property type="component" value="Unassembled WGS sequence"/>
</dbReference>
<dbReference type="Pfam" id="PF01593">
    <property type="entry name" value="Amino_oxidase"/>
    <property type="match status" value="1"/>
</dbReference>
<accession>A0A511MVC4</accession>
<dbReference type="GO" id="GO:0016491">
    <property type="term" value="F:oxidoreductase activity"/>
    <property type="evidence" value="ECO:0007669"/>
    <property type="project" value="UniProtKB-KW"/>
</dbReference>
<dbReference type="PANTHER" id="PTHR43563:SF1">
    <property type="entry name" value="AMINE OXIDASE [FLAVIN-CONTAINING] B"/>
    <property type="match status" value="1"/>
</dbReference>
<organism evidence="6 7">
    <name type="scientific">Nocardia ninae NBRC 108245</name>
    <dbReference type="NCBI Taxonomy" id="1210091"/>
    <lineage>
        <taxon>Bacteria</taxon>
        <taxon>Bacillati</taxon>
        <taxon>Actinomycetota</taxon>
        <taxon>Actinomycetes</taxon>
        <taxon>Mycobacteriales</taxon>
        <taxon>Nocardiaceae</taxon>
        <taxon>Nocardia</taxon>
    </lineage>
</organism>
<sequence length="461" mass="48661">MAVERREAGMDHTDVVVVGAGYAGLAAARAVRAGGRSVVVLEAAGRAGGRALTDRIADDWAVDLGAQWISGAHTRFAALAQEYGADTYPAPSDGANLLVEGAVRQPFRGARPPLPPLVLVVLAQAMWRIERLAARIDLARPWTTPGADRLDAMTAATWLRRNLPERRARHIAEVMVGEELCVDVGSVSMLALLTTIRAAGGVEAGVTAETVTRLFIDGADGPARALAAELGSALRLNAPVTSIRQVPEGLSVRGEFGEVRAGQVIVALPPALAGRIGYDPPLPAARDHLTQRMPMGSVLKAFAVYERPFWRDDRLTGQALNLHDPVPITFDATRPGGPGVLGALVPGRAAHRLAALSADERRAMIVGSLVRAFGRAARDPIDWREKVWADDPYARGGYGAFFPPGVLTSIGSALRQPIGAIHWAGSETATEWAGYIEGAIRSGERAAAEVLAADGVAAVRE</sequence>
<evidence type="ECO:0000256" key="1">
    <source>
        <dbReference type="ARBA" id="ARBA00001974"/>
    </source>
</evidence>